<sequence length="520" mass="59164">MLTPFLRDILCLCFCILIHYIYRYRWKPTLPYPPGLPRWPIIGNALSIPLKYMHVFYKNLGDRLGTGIIYIEAFGQPIIVLNDVRIAKDLLEKRRFFTSTRNVFMCYASIEANVLFGALAYGNEWRHQRRAFQQYFSSRNQYRVEDRAAEFVRKSLLPNLYQAPQDVQEHVRSCTGGLSTSLTYGLPTRRHKDPLLLFSENIITGITTASAPGNYLVNIIPLLDYVPSWMPGANFKRVARQLRDGLYKMMEEPYQATQKSMDEDTLSACFVLENLERTRHTEDYHTQHKITKQVATQIYAAASETTTAAIMTFILAMLLYPDVQRKAQQELDSIIGSDRLPDFSDKPSLPYLSAILTSVDVFWNPIAPMGVPHLTTDEDVYDGYYIPKGCMIMANAYAMLHDENVFPNPTEFKPERFIKNGTIDNDVPDPENVATFGFGRRICPGSHVALAMLYIAAASILTIFDISPALDEEGNPIEVVPEFLPASLVSEPLPFPCKFTPRQGKDVESLFEEYLNAEVI</sequence>
<evidence type="ECO:0000256" key="6">
    <source>
        <dbReference type="ARBA" id="ARBA00023002"/>
    </source>
</evidence>
<feature type="transmembrane region" description="Helical" evidence="11">
    <location>
        <begin position="6"/>
        <end position="22"/>
    </location>
</feature>
<comment type="cofactor">
    <cofactor evidence="1 9">
        <name>heme</name>
        <dbReference type="ChEBI" id="CHEBI:30413"/>
    </cofactor>
</comment>
<dbReference type="InterPro" id="IPR001128">
    <property type="entry name" value="Cyt_P450"/>
</dbReference>
<dbReference type="GO" id="GO:0005506">
    <property type="term" value="F:iron ion binding"/>
    <property type="evidence" value="ECO:0007669"/>
    <property type="project" value="InterPro"/>
</dbReference>
<dbReference type="PROSITE" id="PS00086">
    <property type="entry name" value="CYTOCHROME_P450"/>
    <property type="match status" value="1"/>
</dbReference>
<dbReference type="PRINTS" id="PR00385">
    <property type="entry name" value="P450"/>
</dbReference>
<dbReference type="AlphaFoldDB" id="A0A9P6BZ96"/>
<evidence type="ECO:0000256" key="2">
    <source>
        <dbReference type="ARBA" id="ARBA00005179"/>
    </source>
</evidence>
<keyword evidence="8 10" id="KW-0503">Monooxygenase</keyword>
<dbReference type="PRINTS" id="PR00463">
    <property type="entry name" value="EP450I"/>
</dbReference>
<dbReference type="OrthoDB" id="3934656at2759"/>
<gene>
    <name evidence="12" type="ORF">P691DRAFT_679561</name>
</gene>
<keyword evidence="11" id="KW-0812">Transmembrane</keyword>
<evidence type="ECO:0000313" key="12">
    <source>
        <dbReference type="EMBL" id="KAF9443424.1"/>
    </source>
</evidence>
<dbReference type="CDD" id="cd11065">
    <property type="entry name" value="CYP64-like"/>
    <property type="match status" value="1"/>
</dbReference>
<dbReference type="Gene3D" id="1.10.630.10">
    <property type="entry name" value="Cytochrome P450"/>
    <property type="match status" value="1"/>
</dbReference>
<name>A0A9P6BZ96_9AGAR</name>
<evidence type="ECO:0000256" key="5">
    <source>
        <dbReference type="ARBA" id="ARBA00022723"/>
    </source>
</evidence>
<dbReference type="SUPFAM" id="SSF48264">
    <property type="entry name" value="Cytochrome P450"/>
    <property type="match status" value="1"/>
</dbReference>
<accession>A0A9P6BZ96</accession>
<comment type="pathway">
    <text evidence="2">Secondary metabolite biosynthesis.</text>
</comment>
<dbReference type="EMBL" id="MU151476">
    <property type="protein sequence ID" value="KAF9443424.1"/>
    <property type="molecule type" value="Genomic_DNA"/>
</dbReference>
<dbReference type="InterPro" id="IPR036396">
    <property type="entry name" value="Cyt_P450_sf"/>
</dbReference>
<dbReference type="PANTHER" id="PTHR46300:SF7">
    <property type="entry name" value="P450, PUTATIVE (EUROFUNG)-RELATED"/>
    <property type="match status" value="1"/>
</dbReference>
<keyword evidence="13" id="KW-1185">Reference proteome</keyword>
<dbReference type="GO" id="GO:0020037">
    <property type="term" value="F:heme binding"/>
    <property type="evidence" value="ECO:0007669"/>
    <property type="project" value="InterPro"/>
</dbReference>
<feature type="binding site" description="axial binding residue" evidence="9">
    <location>
        <position position="443"/>
    </location>
    <ligand>
        <name>heme</name>
        <dbReference type="ChEBI" id="CHEBI:30413"/>
    </ligand>
    <ligandPart>
        <name>Fe</name>
        <dbReference type="ChEBI" id="CHEBI:18248"/>
    </ligandPart>
</feature>
<reference evidence="12" key="1">
    <citation type="submission" date="2020-11" db="EMBL/GenBank/DDBJ databases">
        <authorList>
            <consortium name="DOE Joint Genome Institute"/>
            <person name="Ahrendt S."/>
            <person name="Riley R."/>
            <person name="Andreopoulos W."/>
            <person name="Labutti K."/>
            <person name="Pangilinan J."/>
            <person name="Ruiz-Duenas F.J."/>
            <person name="Barrasa J.M."/>
            <person name="Sanchez-Garcia M."/>
            <person name="Camarero S."/>
            <person name="Miyauchi S."/>
            <person name="Serrano A."/>
            <person name="Linde D."/>
            <person name="Babiker R."/>
            <person name="Drula E."/>
            <person name="Ayuso-Fernandez I."/>
            <person name="Pacheco R."/>
            <person name="Padilla G."/>
            <person name="Ferreira P."/>
            <person name="Barriuso J."/>
            <person name="Kellner H."/>
            <person name="Castanera R."/>
            <person name="Alfaro M."/>
            <person name="Ramirez L."/>
            <person name="Pisabarro A.G."/>
            <person name="Kuo A."/>
            <person name="Tritt A."/>
            <person name="Lipzen A."/>
            <person name="He G."/>
            <person name="Yan M."/>
            <person name="Ng V."/>
            <person name="Cullen D."/>
            <person name="Martin F."/>
            <person name="Rosso M.-N."/>
            <person name="Henrissat B."/>
            <person name="Hibbett D."/>
            <person name="Martinez A.T."/>
            <person name="Grigoriev I.V."/>
        </authorList>
    </citation>
    <scope>NUCLEOTIDE SEQUENCE</scope>
    <source>
        <strain evidence="12">MF-IS2</strain>
    </source>
</reference>
<evidence type="ECO:0000313" key="13">
    <source>
        <dbReference type="Proteomes" id="UP000807342"/>
    </source>
</evidence>
<evidence type="ECO:0000256" key="1">
    <source>
        <dbReference type="ARBA" id="ARBA00001971"/>
    </source>
</evidence>
<evidence type="ECO:0000256" key="9">
    <source>
        <dbReference type="PIRSR" id="PIRSR602401-1"/>
    </source>
</evidence>
<proteinExistence type="inferred from homology"/>
<keyword evidence="5 9" id="KW-0479">Metal-binding</keyword>
<evidence type="ECO:0000256" key="10">
    <source>
        <dbReference type="RuleBase" id="RU000461"/>
    </source>
</evidence>
<evidence type="ECO:0000256" key="11">
    <source>
        <dbReference type="SAM" id="Phobius"/>
    </source>
</evidence>
<keyword evidence="11" id="KW-1133">Transmembrane helix</keyword>
<evidence type="ECO:0000256" key="4">
    <source>
        <dbReference type="ARBA" id="ARBA00022617"/>
    </source>
</evidence>
<dbReference type="Proteomes" id="UP000807342">
    <property type="component" value="Unassembled WGS sequence"/>
</dbReference>
<evidence type="ECO:0000256" key="8">
    <source>
        <dbReference type="ARBA" id="ARBA00023033"/>
    </source>
</evidence>
<keyword evidence="4 9" id="KW-0349">Heme</keyword>
<protein>
    <submittedName>
        <fullName evidence="12">Cytochrome P450</fullName>
    </submittedName>
</protein>
<dbReference type="InterPro" id="IPR017972">
    <property type="entry name" value="Cyt_P450_CS"/>
</dbReference>
<organism evidence="12 13">
    <name type="scientific">Macrolepiota fuliginosa MF-IS2</name>
    <dbReference type="NCBI Taxonomy" id="1400762"/>
    <lineage>
        <taxon>Eukaryota</taxon>
        <taxon>Fungi</taxon>
        <taxon>Dikarya</taxon>
        <taxon>Basidiomycota</taxon>
        <taxon>Agaricomycotina</taxon>
        <taxon>Agaricomycetes</taxon>
        <taxon>Agaricomycetidae</taxon>
        <taxon>Agaricales</taxon>
        <taxon>Agaricineae</taxon>
        <taxon>Agaricaceae</taxon>
        <taxon>Macrolepiota</taxon>
    </lineage>
</organism>
<comment type="similarity">
    <text evidence="3 10">Belongs to the cytochrome P450 family.</text>
</comment>
<evidence type="ECO:0000256" key="3">
    <source>
        <dbReference type="ARBA" id="ARBA00010617"/>
    </source>
</evidence>
<dbReference type="InterPro" id="IPR002401">
    <property type="entry name" value="Cyt_P450_E_grp-I"/>
</dbReference>
<dbReference type="InterPro" id="IPR050364">
    <property type="entry name" value="Cytochrome_P450_fung"/>
</dbReference>
<evidence type="ECO:0000256" key="7">
    <source>
        <dbReference type="ARBA" id="ARBA00023004"/>
    </source>
</evidence>
<comment type="caution">
    <text evidence="12">The sequence shown here is derived from an EMBL/GenBank/DDBJ whole genome shotgun (WGS) entry which is preliminary data.</text>
</comment>
<dbReference type="GO" id="GO:0004497">
    <property type="term" value="F:monooxygenase activity"/>
    <property type="evidence" value="ECO:0007669"/>
    <property type="project" value="UniProtKB-KW"/>
</dbReference>
<dbReference type="Pfam" id="PF00067">
    <property type="entry name" value="p450"/>
    <property type="match status" value="1"/>
</dbReference>
<dbReference type="GO" id="GO:0016705">
    <property type="term" value="F:oxidoreductase activity, acting on paired donors, with incorporation or reduction of molecular oxygen"/>
    <property type="evidence" value="ECO:0007669"/>
    <property type="project" value="InterPro"/>
</dbReference>
<keyword evidence="11" id="KW-0472">Membrane</keyword>
<keyword evidence="6 10" id="KW-0560">Oxidoreductase</keyword>
<keyword evidence="7 9" id="KW-0408">Iron</keyword>
<dbReference type="PANTHER" id="PTHR46300">
    <property type="entry name" value="P450, PUTATIVE (EUROFUNG)-RELATED-RELATED"/>
    <property type="match status" value="1"/>
</dbReference>